<evidence type="ECO:0000256" key="2">
    <source>
        <dbReference type="SAM" id="MobiDB-lite"/>
    </source>
</evidence>
<keyword evidence="3" id="KW-0966">Cell projection</keyword>
<comment type="caution">
    <text evidence="3">The sequence shown here is derived from an EMBL/GenBank/DDBJ whole genome shotgun (WGS) entry which is preliminary data.</text>
</comment>
<evidence type="ECO:0000256" key="1">
    <source>
        <dbReference type="ARBA" id="ARBA00022795"/>
    </source>
</evidence>
<evidence type="ECO:0000313" key="4">
    <source>
        <dbReference type="Proteomes" id="UP001516662"/>
    </source>
</evidence>
<dbReference type="Pfam" id="PF05130">
    <property type="entry name" value="FlgN"/>
    <property type="match status" value="1"/>
</dbReference>
<dbReference type="InterPro" id="IPR007809">
    <property type="entry name" value="FlgN-like"/>
</dbReference>
<feature type="compositionally biased region" description="Basic and acidic residues" evidence="2">
    <location>
        <begin position="145"/>
        <end position="164"/>
    </location>
</feature>
<gene>
    <name evidence="3" type="ORF">IMZ08_03165</name>
</gene>
<dbReference type="Gene3D" id="1.20.58.300">
    <property type="entry name" value="FlgN-like"/>
    <property type="match status" value="1"/>
</dbReference>
<dbReference type="SUPFAM" id="SSF140566">
    <property type="entry name" value="FlgN-like"/>
    <property type="match status" value="1"/>
</dbReference>
<organism evidence="3 4">
    <name type="scientific">Litchfieldia luteola</name>
    <dbReference type="NCBI Taxonomy" id="682179"/>
    <lineage>
        <taxon>Bacteria</taxon>
        <taxon>Bacillati</taxon>
        <taxon>Bacillota</taxon>
        <taxon>Bacilli</taxon>
        <taxon>Bacillales</taxon>
        <taxon>Bacillaceae</taxon>
        <taxon>Litchfieldia</taxon>
    </lineage>
</organism>
<name>A0ABR9QEY7_9BACI</name>
<feature type="region of interest" description="Disordered" evidence="2">
    <location>
        <begin position="140"/>
        <end position="164"/>
    </location>
</feature>
<keyword evidence="3" id="KW-0282">Flagellum</keyword>
<keyword evidence="3" id="KW-0969">Cilium</keyword>
<dbReference type="RefSeq" id="WP_193534532.1">
    <property type="nucleotide sequence ID" value="NZ_JADCLJ010000007.1"/>
</dbReference>
<evidence type="ECO:0000313" key="3">
    <source>
        <dbReference type="EMBL" id="MBE4907056.1"/>
    </source>
</evidence>
<sequence>MSTEQLVKTLQKLAVLHEHLLTIAKQKSDILKNGDIDALNQQMKEEQKYVLAIKQIENERIMQVQHLLENYRLRDEEYTLTKVIEISKEPFKQRLIDIQQKLVYILDELKQVNALNQQLTHQSLQFVNVTLDMLRPEITTTNYGHPEKKQKDEHSNRSMFDSKA</sequence>
<proteinExistence type="predicted"/>
<accession>A0ABR9QEY7</accession>
<reference evidence="3 4" key="1">
    <citation type="submission" date="2020-10" db="EMBL/GenBank/DDBJ databases">
        <title>Bacillus sp. HD4P25, an endophyte from a halophyte.</title>
        <authorList>
            <person name="Sun J.-Q."/>
        </authorList>
    </citation>
    <scope>NUCLEOTIDE SEQUENCE [LARGE SCALE GENOMIC DNA]</scope>
    <source>
        <strain evidence="3 4">YIM 93174</strain>
    </source>
</reference>
<keyword evidence="1" id="KW-1005">Bacterial flagellum biogenesis</keyword>
<dbReference type="EMBL" id="JADCLJ010000007">
    <property type="protein sequence ID" value="MBE4907056.1"/>
    <property type="molecule type" value="Genomic_DNA"/>
</dbReference>
<dbReference type="Proteomes" id="UP001516662">
    <property type="component" value="Unassembled WGS sequence"/>
</dbReference>
<keyword evidence="4" id="KW-1185">Reference proteome</keyword>
<protein>
    <submittedName>
        <fullName evidence="3">Flagellar protein FlgN</fullName>
    </submittedName>
</protein>
<dbReference type="InterPro" id="IPR036679">
    <property type="entry name" value="FlgN-like_sf"/>
</dbReference>